<keyword evidence="4" id="KW-1003">Cell membrane</keyword>
<evidence type="ECO:0000256" key="8">
    <source>
        <dbReference type="RuleBase" id="RU363032"/>
    </source>
</evidence>
<name>A0A449BK43_9MOLU</name>
<keyword evidence="3 8" id="KW-0813">Transport</keyword>
<evidence type="ECO:0000256" key="2">
    <source>
        <dbReference type="ARBA" id="ARBA00007069"/>
    </source>
</evidence>
<evidence type="ECO:0000256" key="7">
    <source>
        <dbReference type="ARBA" id="ARBA00023136"/>
    </source>
</evidence>
<dbReference type="Gene3D" id="1.10.3720.10">
    <property type="entry name" value="MetI-like"/>
    <property type="match status" value="1"/>
</dbReference>
<dbReference type="GO" id="GO:0055085">
    <property type="term" value="P:transmembrane transport"/>
    <property type="evidence" value="ECO:0007669"/>
    <property type="project" value="InterPro"/>
</dbReference>
<feature type="transmembrane region" description="Helical" evidence="8">
    <location>
        <begin position="26"/>
        <end position="48"/>
    </location>
</feature>
<accession>A0A449BK43</accession>
<evidence type="ECO:0000313" key="10">
    <source>
        <dbReference type="EMBL" id="VEU82790.1"/>
    </source>
</evidence>
<dbReference type="KEGG" id="ahk:NCTC10172_00814"/>
<dbReference type="STRING" id="1408416.GCA_000702765_00252"/>
<evidence type="ECO:0000256" key="3">
    <source>
        <dbReference type="ARBA" id="ARBA00022448"/>
    </source>
</evidence>
<dbReference type="InterPro" id="IPR035906">
    <property type="entry name" value="MetI-like_sf"/>
</dbReference>
<dbReference type="InterPro" id="IPR051789">
    <property type="entry name" value="Bact_Polyamine_Transport"/>
</dbReference>
<dbReference type="Pfam" id="PF00528">
    <property type="entry name" value="BPD_transp_1"/>
    <property type="match status" value="1"/>
</dbReference>
<evidence type="ECO:0000256" key="5">
    <source>
        <dbReference type="ARBA" id="ARBA00022692"/>
    </source>
</evidence>
<feature type="transmembrane region" description="Helical" evidence="8">
    <location>
        <begin position="80"/>
        <end position="109"/>
    </location>
</feature>
<keyword evidence="6 8" id="KW-1133">Transmembrane helix</keyword>
<dbReference type="GO" id="GO:0005886">
    <property type="term" value="C:plasma membrane"/>
    <property type="evidence" value="ECO:0007669"/>
    <property type="project" value="UniProtKB-SubCell"/>
</dbReference>
<feature type="transmembrane region" description="Helical" evidence="8">
    <location>
        <begin position="256"/>
        <end position="278"/>
    </location>
</feature>
<sequence length="289" mass="32534">MSNYPKATLEEYGYKDRTKLKNIFAWVRKIAVVLIVFSLYIPTTMLLIQSVNSSPNINSFQSFTLKWYFNMFELRSLRSAILNTLMTSFISTILATVLGTLIAVGMHALTKKRRQQIVLLNNIPILNADIVSGISLMLVFSLLLPIFPYIFGPVTLVLAHLFFTLPYVVLSVLPKLKEMDPNMMDAALDLGVKPYKALVKVIVPAIKAGIFSGMLLALTMSIDDFVISYYTTGNGFDNLSIWIYGSIGRKSLSPSVYAFSTLLTLFTLVVLVSYQIIVKKGNKKKWRRF</sequence>
<dbReference type="PANTHER" id="PTHR43848">
    <property type="entry name" value="PUTRESCINE TRANSPORT SYSTEM PERMEASE PROTEIN POTI"/>
    <property type="match status" value="1"/>
</dbReference>
<proteinExistence type="inferred from homology"/>
<dbReference type="CDD" id="cd06261">
    <property type="entry name" value="TM_PBP2"/>
    <property type="match status" value="1"/>
</dbReference>
<dbReference type="PROSITE" id="PS50928">
    <property type="entry name" value="ABC_TM1"/>
    <property type="match status" value="1"/>
</dbReference>
<keyword evidence="7 8" id="KW-0472">Membrane</keyword>
<gene>
    <name evidence="10" type="primary">ydcV</name>
    <name evidence="10" type="ORF">NCTC10172_00814</name>
</gene>
<dbReference type="AlphaFoldDB" id="A0A449BK43"/>
<protein>
    <submittedName>
        <fullName evidence="10">Inner membrane ABC transporter permease protein ydcV</fullName>
    </submittedName>
</protein>
<dbReference type="Proteomes" id="UP000290909">
    <property type="component" value="Chromosome"/>
</dbReference>
<feature type="domain" description="ABC transmembrane type-1" evidence="9">
    <location>
        <begin position="81"/>
        <end position="274"/>
    </location>
</feature>
<evidence type="ECO:0000256" key="4">
    <source>
        <dbReference type="ARBA" id="ARBA00022475"/>
    </source>
</evidence>
<feature type="transmembrane region" description="Helical" evidence="8">
    <location>
        <begin position="130"/>
        <end position="151"/>
    </location>
</feature>
<evidence type="ECO:0000256" key="6">
    <source>
        <dbReference type="ARBA" id="ARBA00022989"/>
    </source>
</evidence>
<evidence type="ECO:0000256" key="1">
    <source>
        <dbReference type="ARBA" id="ARBA00004651"/>
    </source>
</evidence>
<reference evidence="10 11" key="1">
    <citation type="submission" date="2019-01" db="EMBL/GenBank/DDBJ databases">
        <authorList>
            <consortium name="Pathogen Informatics"/>
        </authorList>
    </citation>
    <scope>NUCLEOTIDE SEQUENCE [LARGE SCALE GENOMIC DNA]</scope>
    <source>
        <strain evidence="10 11">NCTC10172</strain>
    </source>
</reference>
<comment type="similarity">
    <text evidence="2">Belongs to the binding-protein-dependent transport system permease family. CysTW subfamily.</text>
</comment>
<evidence type="ECO:0000259" key="9">
    <source>
        <dbReference type="PROSITE" id="PS50928"/>
    </source>
</evidence>
<dbReference type="SUPFAM" id="SSF161098">
    <property type="entry name" value="MetI-like"/>
    <property type="match status" value="1"/>
</dbReference>
<dbReference type="PANTHER" id="PTHR43848:SF2">
    <property type="entry name" value="PUTRESCINE TRANSPORT SYSTEM PERMEASE PROTEIN POTI"/>
    <property type="match status" value="1"/>
</dbReference>
<dbReference type="EMBL" id="LR215050">
    <property type="protein sequence ID" value="VEU82790.1"/>
    <property type="molecule type" value="Genomic_DNA"/>
</dbReference>
<feature type="transmembrane region" description="Helical" evidence="8">
    <location>
        <begin position="197"/>
        <end position="222"/>
    </location>
</feature>
<evidence type="ECO:0000313" key="11">
    <source>
        <dbReference type="Proteomes" id="UP000290909"/>
    </source>
</evidence>
<keyword evidence="5 8" id="KW-0812">Transmembrane</keyword>
<comment type="subcellular location">
    <subcellularLocation>
        <location evidence="1 8">Cell membrane</location>
        <topology evidence="1 8">Multi-pass membrane protein</topology>
    </subcellularLocation>
</comment>
<keyword evidence="11" id="KW-1185">Reference proteome</keyword>
<dbReference type="InterPro" id="IPR000515">
    <property type="entry name" value="MetI-like"/>
</dbReference>
<feature type="transmembrane region" description="Helical" evidence="8">
    <location>
        <begin position="157"/>
        <end position="176"/>
    </location>
</feature>
<organism evidence="10 11">
    <name type="scientific">Acholeplasma hippikon</name>
    <dbReference type="NCBI Taxonomy" id="264636"/>
    <lineage>
        <taxon>Bacteria</taxon>
        <taxon>Bacillati</taxon>
        <taxon>Mycoplasmatota</taxon>
        <taxon>Mollicutes</taxon>
        <taxon>Acholeplasmatales</taxon>
        <taxon>Acholeplasmataceae</taxon>
        <taxon>Acholeplasma</taxon>
    </lineage>
</organism>